<dbReference type="AlphaFoldDB" id="A0A927ML95"/>
<evidence type="ECO:0000313" key="2">
    <source>
        <dbReference type="Proteomes" id="UP000658225"/>
    </source>
</evidence>
<dbReference type="EMBL" id="JADBEL010000020">
    <property type="protein sequence ID" value="MBE1555996.1"/>
    <property type="molecule type" value="Genomic_DNA"/>
</dbReference>
<reference evidence="1" key="1">
    <citation type="submission" date="2020-10" db="EMBL/GenBank/DDBJ databases">
        <title>Genomic Encyclopedia of Type Strains, Phase IV (KMG-IV): sequencing the most valuable type-strain genomes for metagenomic binning, comparative biology and taxonomic classification.</title>
        <authorList>
            <person name="Goeker M."/>
        </authorList>
    </citation>
    <scope>NUCLEOTIDE SEQUENCE</scope>
    <source>
        <strain evidence="1">DSM 13886</strain>
    </source>
</reference>
<comment type="caution">
    <text evidence="1">The sequence shown here is derived from an EMBL/GenBank/DDBJ whole genome shotgun (WGS) entry which is preliminary data.</text>
</comment>
<dbReference type="RefSeq" id="WP_225942126.1">
    <property type="nucleotide sequence ID" value="NZ_JADBEL010000020.1"/>
</dbReference>
<proteinExistence type="predicted"/>
<protein>
    <submittedName>
        <fullName evidence="1">Uncharacterized protein</fullName>
    </submittedName>
</protein>
<sequence length="138" mass="16006">MGRYTDDEIRSFPKITCKIAADYLGISPMAVSIGMRNELLPIGFAIKNEDRFSESWSYQIIDERHEKVYRIRAYIKAVENTPGQNAVNDDTSAWIDWAKGKADWYDPIVAREDVLLGCREHEKSEEQKLLKKSGRHLW</sequence>
<keyword evidence="2" id="KW-1185">Reference proteome</keyword>
<accession>A0A927ML95</accession>
<dbReference type="Proteomes" id="UP000658225">
    <property type="component" value="Unassembled WGS sequence"/>
</dbReference>
<evidence type="ECO:0000313" key="1">
    <source>
        <dbReference type="EMBL" id="MBE1555996.1"/>
    </source>
</evidence>
<gene>
    <name evidence="1" type="ORF">H4683_003117</name>
</gene>
<organism evidence="1 2">
    <name type="scientific">Sporosarcina limicola</name>
    <dbReference type="NCBI Taxonomy" id="34101"/>
    <lineage>
        <taxon>Bacteria</taxon>
        <taxon>Bacillati</taxon>
        <taxon>Bacillota</taxon>
        <taxon>Bacilli</taxon>
        <taxon>Bacillales</taxon>
        <taxon>Caryophanaceae</taxon>
        <taxon>Sporosarcina</taxon>
    </lineage>
</organism>
<name>A0A927ML95_9BACL</name>